<dbReference type="SUPFAM" id="SSF47802">
    <property type="entry name" value="DNA polymerase beta, N-terminal domain-like"/>
    <property type="match status" value="1"/>
</dbReference>
<evidence type="ECO:0000313" key="4">
    <source>
        <dbReference type="Proteomes" id="UP000294530"/>
    </source>
</evidence>
<proteinExistence type="predicted"/>
<evidence type="ECO:0000313" key="3">
    <source>
        <dbReference type="EMBL" id="TDH65350.1"/>
    </source>
</evidence>
<gene>
    <name evidence="3" type="ORF">CCR75_007217</name>
</gene>
<feature type="compositionally biased region" description="Basic residues" evidence="1">
    <location>
        <begin position="118"/>
        <end position="128"/>
    </location>
</feature>
<dbReference type="AlphaFoldDB" id="A0A976FER1"/>
<dbReference type="InterPro" id="IPR010996">
    <property type="entry name" value="HHH_MUS81"/>
</dbReference>
<dbReference type="Proteomes" id="UP000294530">
    <property type="component" value="Unassembled WGS sequence"/>
</dbReference>
<dbReference type="EMBL" id="SHOA02000013">
    <property type="protein sequence ID" value="TDH65350.1"/>
    <property type="molecule type" value="Genomic_DNA"/>
</dbReference>
<accession>A0A976FER1</accession>
<evidence type="ECO:0000259" key="2">
    <source>
        <dbReference type="Pfam" id="PF14716"/>
    </source>
</evidence>
<dbReference type="Gene3D" id="1.10.150.110">
    <property type="entry name" value="DNA polymerase beta, N-terminal domain-like"/>
    <property type="match status" value="1"/>
</dbReference>
<feature type="domain" description="Crossover junction endonuclease MUS81-like HHH" evidence="2">
    <location>
        <begin position="143"/>
        <end position="211"/>
    </location>
</feature>
<evidence type="ECO:0000256" key="1">
    <source>
        <dbReference type="SAM" id="MobiDB-lite"/>
    </source>
</evidence>
<dbReference type="KEGG" id="blac:94350951"/>
<dbReference type="RefSeq" id="XP_067814849.1">
    <property type="nucleotide sequence ID" value="XM_067965280.1"/>
</dbReference>
<keyword evidence="4" id="KW-1185">Reference proteome</keyword>
<sequence>MMEIESTISELLSKCEKQNVDLPENPWQALRVTISALRNNKHQKKLQIEKAFEQLLSEFGKDLLLTEIAGTTAESSRGVDHPEATALQEMPKRSRRNLSIMKKGSDRQAKVISSKATREKKTKAPKKNRIQEQVEAMPAVRDENQLLVNQLVQLGDYEMKNGYTQRGLARLRAAKEIRNSQLVITSGAQAKKLDHVGPVMATKVDQLLNEGLEAALSEYNTDTKVLPGSK</sequence>
<dbReference type="OrthoDB" id="205514at2759"/>
<organism evidence="3 4">
    <name type="scientific">Bremia lactucae</name>
    <name type="common">Lettuce downy mildew</name>
    <dbReference type="NCBI Taxonomy" id="4779"/>
    <lineage>
        <taxon>Eukaryota</taxon>
        <taxon>Sar</taxon>
        <taxon>Stramenopiles</taxon>
        <taxon>Oomycota</taxon>
        <taxon>Peronosporomycetes</taxon>
        <taxon>Peronosporales</taxon>
        <taxon>Peronosporaceae</taxon>
        <taxon>Bremia</taxon>
    </lineage>
</organism>
<name>A0A976FER1_BRELC</name>
<reference evidence="3 4" key="1">
    <citation type="journal article" date="2021" name="Genome Biol.">
        <title>AFLAP: assembly-free linkage analysis pipeline using k-mers from genome sequencing data.</title>
        <authorList>
            <person name="Fletcher K."/>
            <person name="Zhang L."/>
            <person name="Gil J."/>
            <person name="Han R."/>
            <person name="Cavanaugh K."/>
            <person name="Michelmore R."/>
        </authorList>
    </citation>
    <scope>NUCLEOTIDE SEQUENCE [LARGE SCALE GENOMIC DNA]</scope>
    <source>
        <strain evidence="3 4">SF5</strain>
    </source>
</reference>
<protein>
    <recommendedName>
        <fullName evidence="2">Crossover junction endonuclease MUS81-like HHH domain-containing protein</fullName>
    </recommendedName>
</protein>
<dbReference type="Pfam" id="PF14716">
    <property type="entry name" value="HHH_8"/>
    <property type="match status" value="1"/>
</dbReference>
<dbReference type="InterPro" id="IPR027421">
    <property type="entry name" value="DNA_pol_lamdba_lyase_dom_sf"/>
</dbReference>
<feature type="region of interest" description="Disordered" evidence="1">
    <location>
        <begin position="73"/>
        <end position="129"/>
    </location>
</feature>
<comment type="caution">
    <text evidence="3">The sequence shown here is derived from an EMBL/GenBank/DDBJ whole genome shotgun (WGS) entry which is preliminary data.</text>
</comment>
<dbReference type="GeneID" id="94350951"/>